<dbReference type="RefSeq" id="WP_080601082.1">
    <property type="nucleotide sequence ID" value="NZ_CP045721.1"/>
</dbReference>
<evidence type="ECO:0000313" key="6">
    <source>
        <dbReference type="EMBL" id="TPV39464.1"/>
    </source>
</evidence>
<gene>
    <name evidence="6" type="ORF">FJW02_05990</name>
</gene>
<evidence type="ECO:0000256" key="1">
    <source>
        <dbReference type="ARBA" id="ARBA00023015"/>
    </source>
</evidence>
<dbReference type="PANTHER" id="PTHR43280">
    <property type="entry name" value="ARAC-FAMILY TRANSCRIPTIONAL REGULATOR"/>
    <property type="match status" value="1"/>
</dbReference>
<evidence type="ECO:0000256" key="3">
    <source>
        <dbReference type="ARBA" id="ARBA00023163"/>
    </source>
</evidence>
<feature type="transmembrane region" description="Helical" evidence="4">
    <location>
        <begin position="42"/>
        <end position="59"/>
    </location>
</feature>
<dbReference type="SUPFAM" id="SSF46689">
    <property type="entry name" value="Homeodomain-like"/>
    <property type="match status" value="1"/>
</dbReference>
<keyword evidence="2" id="KW-0238">DNA-binding</keyword>
<evidence type="ECO:0000313" key="7">
    <source>
        <dbReference type="Proteomes" id="UP000315469"/>
    </source>
</evidence>
<keyword evidence="4" id="KW-0812">Transmembrane</keyword>
<feature type="domain" description="HTH araC/xylS-type" evidence="5">
    <location>
        <begin position="240"/>
        <end position="345"/>
    </location>
</feature>
<keyword evidence="4" id="KW-1133">Transmembrane helix</keyword>
<sequence length="357" mass="40174">MIQEIYSSGSVPMLSVPFPVITLLALFLLMATVFSGKPCNNGALRFLSACIILVSLNTIRWEYDSHFLRDLQSVMAMLLPAIAWHTFVPLNDNKRKHDLFVMIVPVLVSLAIRLVWAPVTDFILSLLFFSYGVGLLKKAFVNEQKLKFNRLKEIPQQASLTFFAGSFLCLSALTDLLIAIDFDISGGKHAALIILITQLLLLPIVGVIIYNFINSHQQFEPDIRQEKDTTDEKAPAADMTELYIVLEKKIHESELYLDPNLTLALLARKTGVPARNFSAAVNSVKQCNVSQWINGFRVERAKELLLSTSLPVTHIMLESGFMTKSNFNREFQRLSGLSPRLFRQQALDNSVQNSEKL</sequence>
<feature type="transmembrane region" description="Helical" evidence="4">
    <location>
        <begin position="71"/>
        <end position="87"/>
    </location>
</feature>
<dbReference type="Proteomes" id="UP000315469">
    <property type="component" value="Unassembled WGS sequence"/>
</dbReference>
<keyword evidence="7" id="KW-1185">Reference proteome</keyword>
<evidence type="ECO:0000256" key="4">
    <source>
        <dbReference type="SAM" id="Phobius"/>
    </source>
</evidence>
<dbReference type="EMBL" id="VHJB01000046">
    <property type="protein sequence ID" value="TPV39464.1"/>
    <property type="molecule type" value="Genomic_DNA"/>
</dbReference>
<keyword evidence="1" id="KW-0805">Transcription regulation</keyword>
<evidence type="ECO:0000256" key="2">
    <source>
        <dbReference type="ARBA" id="ARBA00023125"/>
    </source>
</evidence>
<dbReference type="PANTHER" id="PTHR43280:SF29">
    <property type="entry name" value="ARAC-FAMILY TRANSCRIPTIONAL REGULATOR"/>
    <property type="match status" value="1"/>
</dbReference>
<dbReference type="InterPro" id="IPR018060">
    <property type="entry name" value="HTH_AraC"/>
</dbReference>
<dbReference type="Gene3D" id="1.10.10.60">
    <property type="entry name" value="Homeodomain-like"/>
    <property type="match status" value="1"/>
</dbReference>
<protein>
    <submittedName>
        <fullName evidence="6">Helix-turn-helix transcriptional regulator</fullName>
    </submittedName>
</protein>
<keyword evidence="4" id="KW-0472">Membrane</keyword>
<comment type="caution">
    <text evidence="6">The sequence shown here is derived from an EMBL/GenBank/DDBJ whole genome shotgun (WGS) entry which is preliminary data.</text>
</comment>
<feature type="transmembrane region" description="Helical" evidence="4">
    <location>
        <begin position="99"/>
        <end position="116"/>
    </location>
</feature>
<accession>A0ABY2ZR26</accession>
<dbReference type="GeneID" id="90523341"/>
<feature type="transmembrane region" description="Helical" evidence="4">
    <location>
        <begin position="192"/>
        <end position="213"/>
    </location>
</feature>
<name>A0ABY2ZR26_9GAMM</name>
<organism evidence="6 7">
    <name type="scientific">Pantoea eucalypti</name>
    <dbReference type="NCBI Taxonomy" id="470933"/>
    <lineage>
        <taxon>Bacteria</taxon>
        <taxon>Pseudomonadati</taxon>
        <taxon>Pseudomonadota</taxon>
        <taxon>Gammaproteobacteria</taxon>
        <taxon>Enterobacterales</taxon>
        <taxon>Erwiniaceae</taxon>
        <taxon>Pantoea</taxon>
    </lineage>
</organism>
<feature type="transmembrane region" description="Helical" evidence="4">
    <location>
        <begin position="122"/>
        <end position="140"/>
    </location>
</feature>
<dbReference type="PROSITE" id="PS01124">
    <property type="entry name" value="HTH_ARAC_FAMILY_2"/>
    <property type="match status" value="1"/>
</dbReference>
<dbReference type="InterPro" id="IPR009057">
    <property type="entry name" value="Homeodomain-like_sf"/>
</dbReference>
<dbReference type="Pfam" id="PF12833">
    <property type="entry name" value="HTH_18"/>
    <property type="match status" value="1"/>
</dbReference>
<keyword evidence="3" id="KW-0804">Transcription</keyword>
<evidence type="ECO:0000259" key="5">
    <source>
        <dbReference type="PROSITE" id="PS01124"/>
    </source>
</evidence>
<dbReference type="SMART" id="SM00342">
    <property type="entry name" value="HTH_ARAC"/>
    <property type="match status" value="1"/>
</dbReference>
<proteinExistence type="predicted"/>
<feature type="transmembrane region" description="Helical" evidence="4">
    <location>
        <begin position="16"/>
        <end position="35"/>
    </location>
</feature>
<reference evidence="6 7" key="1">
    <citation type="submission" date="2019-06" db="EMBL/GenBank/DDBJ databases">
        <title>Taxogenomics and systematics of the genus Pantoea.</title>
        <authorList>
            <person name="Tambong J.T."/>
        </authorList>
    </citation>
    <scope>NUCLEOTIDE SEQUENCE [LARGE SCALE GENOMIC DNA]</scope>
    <source>
        <strain evidence="6 7">LMG 24197</strain>
    </source>
</reference>
<feature type="transmembrane region" description="Helical" evidence="4">
    <location>
        <begin position="160"/>
        <end position="180"/>
    </location>
</feature>